<comment type="caution">
    <text evidence="1">The sequence shown here is derived from an EMBL/GenBank/DDBJ whole genome shotgun (WGS) entry which is preliminary data.</text>
</comment>
<evidence type="ECO:0000313" key="2">
    <source>
        <dbReference type="Proteomes" id="UP000727962"/>
    </source>
</evidence>
<gene>
    <name evidence="1" type="ORF">HYR64_07375</name>
</gene>
<accession>A0A931LVE4</accession>
<protein>
    <submittedName>
        <fullName evidence="1">Uncharacterized protein</fullName>
    </submittedName>
</protein>
<dbReference type="Proteomes" id="UP000727962">
    <property type="component" value="Unassembled WGS sequence"/>
</dbReference>
<sequence>MARSLSRPFVMPRVAGRLAACTERFVATIASISIVASAFAGYTISYSGGTGTVHNPQGTQAYAYTLTSGGYGGGYEAYPWGWVSCSGQITTTLTWSGTDPRPSAIVIQETSTASGDTIAADGFGDPDINGTSSGARWSFIQNPAATVTITCSPNAYSGASGGNSAVQPDLVYGLPADADVFYSVILYPITMDFTGPTQIGGAQKLIVGQKLQAIVNTHGLPAKTGDLFTWSQPSAGRPFGNYVASLSSATYTALTVPGPSGTPSTLSCFFGQPDVTANITCTFHSGQFGVDIPVAATLTTDKPTWQQVLASIGTMQLMYIQNFLQPNEIDAVYQNGNPSTPNPTRFMLWGATDGTGITSGILHYDRLTDPTGYGNERGQFGYVQLYGLSPPPPPPAHYDGDTFPYPIQDPITLQHVAGVWPSWGGNQGTFRDRPSIAITGQSGQVSDYFNLYIFYQAPSDTAGQSVWIPIWLKPWTALGIFSTSDGVTWTQMDTGSAIGARTDYPSPFPTW</sequence>
<reference evidence="1" key="1">
    <citation type="submission" date="2020-07" db="EMBL/GenBank/DDBJ databases">
        <title>Huge and variable diversity of episymbiotic CPR bacteria and DPANN archaea in groundwater ecosystems.</title>
        <authorList>
            <person name="He C.Y."/>
            <person name="Keren R."/>
            <person name="Whittaker M."/>
            <person name="Farag I.F."/>
            <person name="Doudna J."/>
            <person name="Cate J.H.D."/>
            <person name="Banfield J.F."/>
        </authorList>
    </citation>
    <scope>NUCLEOTIDE SEQUENCE</scope>
    <source>
        <strain evidence="1">NC_groundwater_17_Pr7_B-0.1um_64_12</strain>
    </source>
</reference>
<organism evidence="1 2">
    <name type="scientific">Fimbriimonas ginsengisoli</name>
    <dbReference type="NCBI Taxonomy" id="1005039"/>
    <lineage>
        <taxon>Bacteria</taxon>
        <taxon>Bacillati</taxon>
        <taxon>Armatimonadota</taxon>
        <taxon>Fimbriimonadia</taxon>
        <taxon>Fimbriimonadales</taxon>
        <taxon>Fimbriimonadaceae</taxon>
        <taxon>Fimbriimonas</taxon>
    </lineage>
</organism>
<evidence type="ECO:0000313" key="1">
    <source>
        <dbReference type="EMBL" id="MBI1756909.1"/>
    </source>
</evidence>
<proteinExistence type="predicted"/>
<name>A0A931LVE4_FIMGI</name>
<dbReference type="EMBL" id="JACOSL010000043">
    <property type="protein sequence ID" value="MBI1756909.1"/>
    <property type="molecule type" value="Genomic_DNA"/>
</dbReference>
<dbReference type="AlphaFoldDB" id="A0A931LVE4"/>